<sequence>MNRFTLLLTMIGLALSVAGCASTADEVAPQNNCPGNFSLTLIEQLKQKPKQNPAAEVTQYLYQSRTVYLVTGGTPDAYNYLFDNCGNVVCAASGGLTGKGDGACPDFAATATNPTLIWRDPR</sequence>
<feature type="domain" description="DUF6970" evidence="2">
    <location>
        <begin position="44"/>
        <end position="120"/>
    </location>
</feature>
<keyword evidence="4" id="KW-1185">Reference proteome</keyword>
<evidence type="ECO:0000313" key="3">
    <source>
        <dbReference type="EMBL" id="SDX80538.1"/>
    </source>
</evidence>
<keyword evidence="1" id="KW-0732">Signal</keyword>
<dbReference type="EMBL" id="FNOV01000003">
    <property type="protein sequence ID" value="SDX80538.1"/>
    <property type="molecule type" value="Genomic_DNA"/>
</dbReference>
<protein>
    <recommendedName>
        <fullName evidence="2">DUF6970 domain-containing protein</fullName>
    </recommendedName>
</protein>
<evidence type="ECO:0000259" key="2">
    <source>
        <dbReference type="Pfam" id="PF22311"/>
    </source>
</evidence>
<evidence type="ECO:0000313" key="4">
    <source>
        <dbReference type="Proteomes" id="UP000199249"/>
    </source>
</evidence>
<proteinExistence type="predicted"/>
<dbReference type="Pfam" id="PF22311">
    <property type="entry name" value="DUF6970"/>
    <property type="match status" value="1"/>
</dbReference>
<feature type="chain" id="PRO_5011507529" description="DUF6970 domain-containing protein" evidence="1">
    <location>
        <begin position="24"/>
        <end position="122"/>
    </location>
</feature>
<evidence type="ECO:0000256" key="1">
    <source>
        <dbReference type="SAM" id="SignalP"/>
    </source>
</evidence>
<dbReference type="InterPro" id="IPR054243">
    <property type="entry name" value="DUF6970"/>
</dbReference>
<dbReference type="Proteomes" id="UP000199249">
    <property type="component" value="Unassembled WGS sequence"/>
</dbReference>
<reference evidence="4" key="1">
    <citation type="submission" date="2016-10" db="EMBL/GenBank/DDBJ databases">
        <authorList>
            <person name="Varghese N."/>
            <person name="Submissions S."/>
        </authorList>
    </citation>
    <scope>NUCLEOTIDE SEQUENCE [LARGE SCALE GENOMIC DNA]</scope>
    <source>
        <strain evidence="4">CGMCC 1.8975</strain>
    </source>
</reference>
<dbReference type="RefSeq" id="WP_092738556.1">
    <property type="nucleotide sequence ID" value="NZ_FNOV01000003.1"/>
</dbReference>
<dbReference type="STRING" id="651662.SAMN04488069_103241"/>
<gene>
    <name evidence="3" type="ORF">SAMN04488069_103241</name>
</gene>
<organism evidence="3 4">
    <name type="scientific">Hymenobacter psychrophilus</name>
    <dbReference type="NCBI Taxonomy" id="651662"/>
    <lineage>
        <taxon>Bacteria</taxon>
        <taxon>Pseudomonadati</taxon>
        <taxon>Bacteroidota</taxon>
        <taxon>Cytophagia</taxon>
        <taxon>Cytophagales</taxon>
        <taxon>Hymenobacteraceae</taxon>
        <taxon>Hymenobacter</taxon>
    </lineage>
</organism>
<dbReference type="AlphaFoldDB" id="A0A1H3EQY1"/>
<name>A0A1H3EQY1_9BACT</name>
<accession>A0A1H3EQY1</accession>
<dbReference type="OrthoDB" id="676710at2"/>
<feature type="signal peptide" evidence="1">
    <location>
        <begin position="1"/>
        <end position="23"/>
    </location>
</feature>
<dbReference type="PROSITE" id="PS51257">
    <property type="entry name" value="PROKAR_LIPOPROTEIN"/>
    <property type="match status" value="1"/>
</dbReference>